<gene>
    <name evidence="2" type="ORF">SAMN05421837_10226</name>
</gene>
<feature type="signal peptide" evidence="1">
    <location>
        <begin position="1"/>
        <end position="30"/>
    </location>
</feature>
<evidence type="ECO:0000256" key="1">
    <source>
        <dbReference type="SAM" id="SignalP"/>
    </source>
</evidence>
<evidence type="ECO:0000313" key="3">
    <source>
        <dbReference type="Proteomes" id="UP000198878"/>
    </source>
</evidence>
<protein>
    <recommendedName>
        <fullName evidence="4">Phosphoinositide phospholipase C, Ca2+-dependent</fullName>
    </recommendedName>
</protein>
<sequence>MTRLPALAALAMGTAALTTAALLTGGTAEAASPPFTASVFRATHNSYSGSVDGAKNSIAYQLDHGVRFIEYDIHDNGYATNHDYGVGHDSPGNAVDHSGGNPASNNLRDWLSVVNTWSAAHPSAAPIVVMLDLKDNLTDNANFAAGNLTAVNQELESVFGSRLLRAQDYPAGSPTVDALRGRVLPLLSGDGGSRSEYKRDVGYHPAVALNGRGQIVEVHDSGGGALWYWTGTYGADGRVTWLRHGKYDSGQTPAVALNDNGDLVEVHQSQTATTLWYHAGKLGSDGEITWQDSHQYDNGVQPTIAFTDATHVREIHQSQSSSQNWTWNGALAGTTVTWTGNAKTSDARYAKDTATNGTRRVKVWTGADGPTPSNTLRVDTASVTGDRIRYRQVAFDEFQKGDSAELQQGALFYGAPATESAFITSARQSGKLVRGWDFDSASDATTPLANYPATNHPYDAWYQTVVAGAVE</sequence>
<proteinExistence type="predicted"/>
<organism evidence="2 3">
    <name type="scientific">Amycolatopsis pretoriensis</name>
    <dbReference type="NCBI Taxonomy" id="218821"/>
    <lineage>
        <taxon>Bacteria</taxon>
        <taxon>Bacillati</taxon>
        <taxon>Actinomycetota</taxon>
        <taxon>Actinomycetes</taxon>
        <taxon>Pseudonocardiales</taxon>
        <taxon>Pseudonocardiaceae</taxon>
        <taxon>Amycolatopsis</taxon>
    </lineage>
</organism>
<name>A0A1H5QAR3_9PSEU</name>
<dbReference type="Proteomes" id="UP000198878">
    <property type="component" value="Unassembled WGS sequence"/>
</dbReference>
<dbReference type="AlphaFoldDB" id="A0A1H5QAR3"/>
<dbReference type="EMBL" id="FNUJ01000002">
    <property type="protein sequence ID" value="SEF23135.1"/>
    <property type="molecule type" value="Genomic_DNA"/>
</dbReference>
<dbReference type="Gene3D" id="3.20.20.190">
    <property type="entry name" value="Phosphatidylinositol (PI) phosphodiesterase"/>
    <property type="match status" value="1"/>
</dbReference>
<evidence type="ECO:0000313" key="2">
    <source>
        <dbReference type="EMBL" id="SEF23135.1"/>
    </source>
</evidence>
<accession>A0A1H5QAR3</accession>
<reference evidence="3" key="1">
    <citation type="submission" date="2016-10" db="EMBL/GenBank/DDBJ databases">
        <authorList>
            <person name="Varghese N."/>
            <person name="Submissions S."/>
        </authorList>
    </citation>
    <scope>NUCLEOTIDE SEQUENCE [LARGE SCALE GENOMIC DNA]</scope>
    <source>
        <strain evidence="3">DSM 44654</strain>
    </source>
</reference>
<dbReference type="GO" id="GO:0006629">
    <property type="term" value="P:lipid metabolic process"/>
    <property type="evidence" value="ECO:0007669"/>
    <property type="project" value="InterPro"/>
</dbReference>
<dbReference type="SUPFAM" id="SSF51695">
    <property type="entry name" value="PLC-like phosphodiesterases"/>
    <property type="match status" value="1"/>
</dbReference>
<evidence type="ECO:0008006" key="4">
    <source>
        <dbReference type="Google" id="ProtNLM"/>
    </source>
</evidence>
<dbReference type="OrthoDB" id="195526at2"/>
<dbReference type="PROSITE" id="PS50007">
    <property type="entry name" value="PIPLC_X_DOMAIN"/>
    <property type="match status" value="1"/>
</dbReference>
<dbReference type="GO" id="GO:0008081">
    <property type="term" value="F:phosphoric diester hydrolase activity"/>
    <property type="evidence" value="ECO:0007669"/>
    <property type="project" value="InterPro"/>
</dbReference>
<dbReference type="RefSeq" id="WP_086674614.1">
    <property type="nucleotide sequence ID" value="NZ_FNUJ01000002.1"/>
</dbReference>
<keyword evidence="1" id="KW-0732">Signal</keyword>
<dbReference type="STRING" id="218821.SAMN05421837_10226"/>
<dbReference type="InterPro" id="IPR017946">
    <property type="entry name" value="PLC-like_Pdiesterase_TIM-brl"/>
</dbReference>
<keyword evidence="3" id="KW-1185">Reference proteome</keyword>
<feature type="chain" id="PRO_5011668375" description="Phosphoinositide phospholipase C, Ca2+-dependent" evidence="1">
    <location>
        <begin position="31"/>
        <end position="471"/>
    </location>
</feature>